<reference evidence="9 10" key="1">
    <citation type="submission" date="2024-04" db="EMBL/GenBank/DDBJ databases">
        <title>Tritrichomonas musculus Genome.</title>
        <authorList>
            <person name="Alves-Ferreira E."/>
            <person name="Grigg M."/>
            <person name="Lorenzi H."/>
            <person name="Galac M."/>
        </authorList>
    </citation>
    <scope>NUCLEOTIDE SEQUENCE [LARGE SCALE GENOMIC DNA]</scope>
    <source>
        <strain evidence="9 10">EAF2021</strain>
    </source>
</reference>
<organism evidence="9 10">
    <name type="scientific">Tritrichomonas musculus</name>
    <dbReference type="NCBI Taxonomy" id="1915356"/>
    <lineage>
        <taxon>Eukaryota</taxon>
        <taxon>Metamonada</taxon>
        <taxon>Parabasalia</taxon>
        <taxon>Tritrichomonadida</taxon>
        <taxon>Tritrichomonadidae</taxon>
        <taxon>Tritrichomonas</taxon>
    </lineage>
</organism>
<feature type="transmembrane region" description="Helical" evidence="8">
    <location>
        <begin position="114"/>
        <end position="134"/>
    </location>
</feature>
<accession>A0ABR2L7H6</accession>
<evidence type="ECO:0000256" key="8">
    <source>
        <dbReference type="SAM" id="Phobius"/>
    </source>
</evidence>
<evidence type="ECO:0000256" key="3">
    <source>
        <dbReference type="ARBA" id="ARBA00022448"/>
    </source>
</evidence>
<dbReference type="PANTHER" id="PTHR43549">
    <property type="entry name" value="MULTIDRUG RESISTANCE PROTEIN YPNP-RELATED"/>
    <property type="match status" value="1"/>
</dbReference>
<keyword evidence="6 8" id="KW-1133">Transmembrane helix</keyword>
<evidence type="ECO:0000256" key="4">
    <source>
        <dbReference type="ARBA" id="ARBA00022475"/>
    </source>
</evidence>
<feature type="transmembrane region" description="Helical" evidence="8">
    <location>
        <begin position="212"/>
        <end position="233"/>
    </location>
</feature>
<protein>
    <recommendedName>
        <fullName evidence="11">MatE family protein</fullName>
    </recommendedName>
</protein>
<feature type="transmembrane region" description="Helical" evidence="8">
    <location>
        <begin position="181"/>
        <end position="206"/>
    </location>
</feature>
<comment type="subcellular location">
    <subcellularLocation>
        <location evidence="1">Cell membrane</location>
        <topology evidence="1">Multi-pass membrane protein</topology>
    </subcellularLocation>
</comment>
<evidence type="ECO:0000256" key="7">
    <source>
        <dbReference type="ARBA" id="ARBA00023136"/>
    </source>
</evidence>
<keyword evidence="7 8" id="KW-0472">Membrane</keyword>
<feature type="transmembrane region" description="Helical" evidence="8">
    <location>
        <begin position="261"/>
        <end position="283"/>
    </location>
</feature>
<feature type="transmembrane region" description="Helical" evidence="8">
    <location>
        <begin position="308"/>
        <end position="328"/>
    </location>
</feature>
<gene>
    <name evidence="9" type="ORF">M9Y10_001474</name>
</gene>
<evidence type="ECO:0000256" key="6">
    <source>
        <dbReference type="ARBA" id="ARBA00022989"/>
    </source>
</evidence>
<keyword evidence="4" id="KW-1003">Cell membrane</keyword>
<evidence type="ECO:0000256" key="1">
    <source>
        <dbReference type="ARBA" id="ARBA00004651"/>
    </source>
</evidence>
<proteinExistence type="inferred from homology"/>
<keyword evidence="5 8" id="KW-0812">Transmembrane</keyword>
<sequence length="494" mass="55926">MIDESIFGSFYSVDQSKARFQKHSAFITLISMSFGPLVMLVITKVMDFVELFFLTKRFSQSSPIKPVQLQGFSNFCSSAIIIIITYFSTAISTRLGRFIGESRKKDAVQFFTDVTKLGIIFLILSLPFLQFLIYPLLKFMKCPENMLSHCFSLVLITFSSSPFIFLFNISCSFLQSVGRSFLNGLLHIIQSIFQVVLLTPLFLFVFKIDITFISLQWSISQALIGLILFIMIYSNKFGYSVNFSTYPLPVLTATFQTLKNALSSVVSFLCNVTPPIFFMRFLLSTVKSPEKVDSLAGIQSIYVKVDSLGSSVSLAVSIGFLTVGTFDYGAHDNRRLLKCFGFAILISVLFDAVFSCFMIIEPNLISSIYLDSSIDIAFSKKILKIPFYTNWFSSINVMCKTLHLCIGKPLRASFLSFIEAFFLIFFSYVLSIRYTNQPEKVYMTYNISDILLLILSVSLSAGTIHNLRKEIKVHDDTSILVDKDLYEFGLNYRA</sequence>
<dbReference type="EMBL" id="JAPFFF010000001">
    <property type="protein sequence ID" value="KAK8899172.1"/>
    <property type="molecule type" value="Genomic_DNA"/>
</dbReference>
<dbReference type="InterPro" id="IPR052031">
    <property type="entry name" value="Membrane_Transporter-Flippase"/>
</dbReference>
<evidence type="ECO:0000256" key="5">
    <source>
        <dbReference type="ARBA" id="ARBA00022692"/>
    </source>
</evidence>
<dbReference type="InterPro" id="IPR002528">
    <property type="entry name" value="MATE_fam"/>
</dbReference>
<dbReference type="PANTHER" id="PTHR43549:SF2">
    <property type="entry name" value="MULTIDRUG RESISTANCE PROTEIN NORM-RELATED"/>
    <property type="match status" value="1"/>
</dbReference>
<keyword evidence="10" id="KW-1185">Reference proteome</keyword>
<comment type="similarity">
    <text evidence="2">Belongs to the multi antimicrobial extrusion (MATE) (TC 2.A.66.1) family.</text>
</comment>
<feature type="transmembrane region" description="Helical" evidence="8">
    <location>
        <begin position="25"/>
        <end position="46"/>
    </location>
</feature>
<evidence type="ECO:0000313" key="9">
    <source>
        <dbReference type="EMBL" id="KAK8899172.1"/>
    </source>
</evidence>
<feature type="transmembrane region" description="Helical" evidence="8">
    <location>
        <begin position="413"/>
        <end position="430"/>
    </location>
</feature>
<evidence type="ECO:0000256" key="2">
    <source>
        <dbReference type="ARBA" id="ARBA00010199"/>
    </source>
</evidence>
<feature type="transmembrane region" description="Helical" evidence="8">
    <location>
        <begin position="442"/>
        <end position="464"/>
    </location>
</feature>
<feature type="transmembrane region" description="Helical" evidence="8">
    <location>
        <begin position="72"/>
        <end position="93"/>
    </location>
</feature>
<comment type="caution">
    <text evidence="9">The sequence shown here is derived from an EMBL/GenBank/DDBJ whole genome shotgun (WGS) entry which is preliminary data.</text>
</comment>
<keyword evidence="3" id="KW-0813">Transport</keyword>
<evidence type="ECO:0008006" key="11">
    <source>
        <dbReference type="Google" id="ProtNLM"/>
    </source>
</evidence>
<dbReference type="Proteomes" id="UP001470230">
    <property type="component" value="Unassembled WGS sequence"/>
</dbReference>
<feature type="transmembrane region" description="Helical" evidence="8">
    <location>
        <begin position="146"/>
        <end position="169"/>
    </location>
</feature>
<dbReference type="Pfam" id="PF01554">
    <property type="entry name" value="MatE"/>
    <property type="match status" value="2"/>
</dbReference>
<feature type="transmembrane region" description="Helical" evidence="8">
    <location>
        <begin position="340"/>
        <end position="360"/>
    </location>
</feature>
<evidence type="ECO:0000313" key="10">
    <source>
        <dbReference type="Proteomes" id="UP001470230"/>
    </source>
</evidence>
<name>A0ABR2L7H6_9EUKA</name>